<protein>
    <recommendedName>
        <fullName evidence="3">ubiquitinyl hydrolase 1</fullName>
        <ecNumber evidence="3">3.4.19.12</ecNumber>
    </recommendedName>
</protein>
<comment type="subcellular location">
    <subcellularLocation>
        <location evidence="2">Nucleus</location>
    </subcellularLocation>
</comment>
<keyword evidence="9" id="KW-0175">Coiled coil</keyword>
<dbReference type="InterPro" id="IPR054108">
    <property type="entry name" value="USP25/28_UIM"/>
</dbReference>
<dbReference type="SUPFAM" id="SSF46934">
    <property type="entry name" value="UBA-like"/>
    <property type="match status" value="1"/>
</dbReference>
<evidence type="ECO:0000256" key="10">
    <source>
        <dbReference type="SAM" id="MobiDB-lite"/>
    </source>
</evidence>
<keyword evidence="7" id="KW-0788">Thiol protease</keyword>
<evidence type="ECO:0000256" key="4">
    <source>
        <dbReference type="ARBA" id="ARBA00022670"/>
    </source>
</evidence>
<dbReference type="Pfam" id="PF21909">
    <property type="entry name" value="USP_UIM_N"/>
    <property type="match status" value="1"/>
</dbReference>
<keyword evidence="5" id="KW-0833">Ubl conjugation pathway</keyword>
<dbReference type="PROSITE" id="PS50235">
    <property type="entry name" value="USP_3"/>
    <property type="match status" value="1"/>
</dbReference>
<dbReference type="EC" id="3.4.19.12" evidence="3"/>
<dbReference type="OMA" id="HANQRWL"/>
<dbReference type="InterPro" id="IPR001394">
    <property type="entry name" value="Peptidase_C19_UCH"/>
</dbReference>
<feature type="region of interest" description="Disordered" evidence="10">
    <location>
        <begin position="713"/>
        <end position="748"/>
    </location>
</feature>
<dbReference type="InterPro" id="IPR038765">
    <property type="entry name" value="Papain-like_cys_pep_sf"/>
</dbReference>
<dbReference type="GO" id="GO:0004843">
    <property type="term" value="F:cysteine-type deubiquitinase activity"/>
    <property type="evidence" value="ECO:0007669"/>
    <property type="project" value="UniProtKB-EC"/>
</dbReference>
<keyword evidence="13" id="KW-1185">Reference proteome</keyword>
<evidence type="ECO:0000256" key="2">
    <source>
        <dbReference type="ARBA" id="ARBA00004123"/>
    </source>
</evidence>
<dbReference type="PANTHER" id="PTHR43982">
    <property type="entry name" value="UBIQUITIN CARBOXYL-TERMINAL HYDROLASE"/>
    <property type="match status" value="1"/>
</dbReference>
<evidence type="ECO:0000256" key="6">
    <source>
        <dbReference type="ARBA" id="ARBA00022801"/>
    </source>
</evidence>
<dbReference type="GO" id="GO:0070628">
    <property type="term" value="F:proteasome binding"/>
    <property type="evidence" value="ECO:0007669"/>
    <property type="project" value="TreeGrafter"/>
</dbReference>
<proteinExistence type="predicted"/>
<evidence type="ECO:0000259" key="11">
    <source>
        <dbReference type="PROSITE" id="PS50235"/>
    </source>
</evidence>
<dbReference type="CDD" id="cd14276">
    <property type="entry name" value="UBA_UBP25_like"/>
    <property type="match status" value="1"/>
</dbReference>
<dbReference type="InterPro" id="IPR028889">
    <property type="entry name" value="USP"/>
</dbReference>
<evidence type="ECO:0000256" key="7">
    <source>
        <dbReference type="ARBA" id="ARBA00022807"/>
    </source>
</evidence>
<keyword evidence="6" id="KW-0378">Hydrolase</keyword>
<dbReference type="PANTHER" id="PTHR43982:SF6">
    <property type="entry name" value="UBIQUITIN CARBOXYL-TERMINAL HYDROLASE 2-RELATED"/>
    <property type="match status" value="1"/>
</dbReference>
<organism evidence="12 13">
    <name type="scientific">Tetraodon nigroviridis</name>
    <name type="common">Spotted green pufferfish</name>
    <name type="synonym">Chelonodon nigroviridis</name>
    <dbReference type="NCBI Taxonomy" id="99883"/>
    <lineage>
        <taxon>Eukaryota</taxon>
        <taxon>Metazoa</taxon>
        <taxon>Chordata</taxon>
        <taxon>Craniata</taxon>
        <taxon>Vertebrata</taxon>
        <taxon>Euteleostomi</taxon>
        <taxon>Actinopterygii</taxon>
        <taxon>Neopterygii</taxon>
        <taxon>Teleostei</taxon>
        <taxon>Neoteleostei</taxon>
        <taxon>Acanthomorphata</taxon>
        <taxon>Eupercaria</taxon>
        <taxon>Tetraodontiformes</taxon>
        <taxon>Tetradontoidea</taxon>
        <taxon>Tetraodontidae</taxon>
        <taxon>Tetraodon</taxon>
    </lineage>
</organism>
<dbReference type="InParanoid" id="H3C1A7"/>
<keyword evidence="8" id="KW-0539">Nucleus</keyword>
<dbReference type="PROSITE" id="PS00973">
    <property type="entry name" value="USP_2"/>
    <property type="match status" value="1"/>
</dbReference>
<feature type="compositionally biased region" description="Basic and acidic residues" evidence="10">
    <location>
        <begin position="63"/>
        <end position="80"/>
    </location>
</feature>
<dbReference type="InterPro" id="IPR018200">
    <property type="entry name" value="USP_CS"/>
</dbReference>
<dbReference type="Pfam" id="PF00443">
    <property type="entry name" value="UCH"/>
    <property type="match status" value="1"/>
</dbReference>
<dbReference type="AlphaFoldDB" id="H3C1A7"/>
<dbReference type="SUPFAM" id="SSF54001">
    <property type="entry name" value="Cysteine proteinases"/>
    <property type="match status" value="1"/>
</dbReference>
<reference evidence="12" key="3">
    <citation type="submission" date="2025-09" db="UniProtKB">
        <authorList>
            <consortium name="Ensembl"/>
        </authorList>
    </citation>
    <scope>IDENTIFICATION</scope>
</reference>
<feature type="region of interest" description="Disordered" evidence="10">
    <location>
        <begin position="464"/>
        <end position="505"/>
    </location>
</feature>
<dbReference type="GO" id="GO:0016579">
    <property type="term" value="P:protein deubiquitination"/>
    <property type="evidence" value="ECO:0007669"/>
    <property type="project" value="InterPro"/>
</dbReference>
<dbReference type="GO" id="GO:0005634">
    <property type="term" value="C:nucleus"/>
    <property type="evidence" value="ECO:0007669"/>
    <property type="project" value="UniProtKB-SubCell"/>
</dbReference>
<dbReference type="PROSITE" id="PS00972">
    <property type="entry name" value="USP_1"/>
    <property type="match status" value="1"/>
</dbReference>
<dbReference type="GO" id="GO:0043161">
    <property type="term" value="P:proteasome-mediated ubiquitin-dependent protein catabolic process"/>
    <property type="evidence" value="ECO:0007669"/>
    <property type="project" value="InterPro"/>
</dbReference>
<name>H3C1A7_TETNG</name>
<evidence type="ECO:0000256" key="1">
    <source>
        <dbReference type="ARBA" id="ARBA00000707"/>
    </source>
</evidence>
<evidence type="ECO:0000313" key="13">
    <source>
        <dbReference type="Proteomes" id="UP000007303"/>
    </source>
</evidence>
<feature type="region of interest" description="Disordered" evidence="10">
    <location>
        <begin position="60"/>
        <end position="80"/>
    </location>
</feature>
<dbReference type="FunFam" id="3.90.70.10:FF:000004">
    <property type="entry name" value="Putative ubiquitin carboxyl-terminal hydrolase 25"/>
    <property type="match status" value="1"/>
</dbReference>
<evidence type="ECO:0000256" key="8">
    <source>
        <dbReference type="ARBA" id="ARBA00023242"/>
    </source>
</evidence>
<accession>H3C1A7</accession>
<keyword evidence="4" id="KW-0645">Protease</keyword>
<dbReference type="Ensembl" id="ENSTNIT00000000374.1">
    <property type="protein sequence ID" value="ENSTNIP00000002023.1"/>
    <property type="gene ID" value="ENSTNIG00000018679.1"/>
</dbReference>
<evidence type="ECO:0000256" key="5">
    <source>
        <dbReference type="ARBA" id="ARBA00022786"/>
    </source>
</evidence>
<dbReference type="Gene3D" id="3.90.70.10">
    <property type="entry name" value="Cysteine proteinases"/>
    <property type="match status" value="1"/>
</dbReference>
<dbReference type="GeneTree" id="ENSGT00940000157670"/>
<evidence type="ECO:0000313" key="12">
    <source>
        <dbReference type="Ensembl" id="ENSTNIP00000002023.1"/>
    </source>
</evidence>
<dbReference type="Proteomes" id="UP000007303">
    <property type="component" value="Unassembled WGS sequence"/>
</dbReference>
<dbReference type="STRING" id="99883.ENSTNIP00000002023"/>
<evidence type="ECO:0000256" key="9">
    <source>
        <dbReference type="SAM" id="Coils"/>
    </source>
</evidence>
<sequence length="1082" mass="123195">RAAELRRFALNLAPGLCPQSDLLINQLKEITGIQDPQLLLSALNASQGDVGQAVGLLTSQPLEVRDPGDPQESKSTDETWRAQKGAKPFLETFQKMLSSVILPKDELQTAIELSLQESHNAQQEEKDLNRVLEASAEENLARMKRMKRSEGQGDMSSPADWIRQDDWPVGIRNVGNTCWFSAVIQSLFHLPVFRRLVLNYRLSERILEKCKSHSDKRNIAFMQELRCLFALMVGSTRRFVDPSAAVELLRDAFRTSEAQQSFQDVSEFSHKLLDWLEDAFQLAANGSHAADKQQNPMVQLFYGTFVTERKLEGKTLCNIEQFGQYPLQVNGFNNLYECLEGAMVEKEIESLHSDHSVASGRERWFEKLPPVLTFELSRFEFNTQLGRPEKIHKKLEFPQVIFMDRYLHKNIKQTHERRGEVKKLKEELAALQQKLECYRNYGSGPTKYPLADMLQFVLEFATTKPTNGSTAEDPRPSSPSPSLTGQPVGEAVCQDSRDTDPPEALVSSCQRTPIYKPFTQCRPPIECPPHPAPHSISEEELHFVKTCLQRWRAEVENDINELKANMDRLGQMLESMYSDNRLCQVPYRLHAVLVHEGQASAGHYWAYIYDHANQRWMKYNDINISESSWEELERDSFGGLTNASAYCLMYIDDRLPDLITDDTDDETGQVLHGLDSLPSVLRRYVGEDNRWFQQELSEWEEQISPQEHLEVTVATPPERSPSPQPEDSSSAAAVQPSQRSAVELHTQVGQPVDIPNVGRITVRADADGYNEEMMLTPAMQGVILAIAKARQTFDHQGPEAGLIKAFHEEYSRLYELSQEETTPQEDPRLQHVLVYFFQNKAPKRIIERTLLEQFTDRNLSFDERAVSIMREARSKLRLIKPEDMDMDEYLQWHDDYKLFRTVFVYLLTGLEHYQNQKMREALTYLAHAGEINSSLLEKGETFAVDQTVITVFRRKCLTALNESATQLFCSGNDASVDEGVAIMDEVVIPCLHLMSRDPALSQEDQEAMEGVRSHWCSCLSRSMDDLLQVKLGEFLPRVLDSSADSVVLKDPPQVHVNQAHDLCSRLAAVMESIHKSSVVIVK</sequence>
<dbReference type="InterPro" id="IPR009060">
    <property type="entry name" value="UBA-like_sf"/>
</dbReference>
<dbReference type="CDD" id="cd02665">
    <property type="entry name" value="Peptidase_C19I"/>
    <property type="match status" value="1"/>
</dbReference>
<evidence type="ECO:0000256" key="3">
    <source>
        <dbReference type="ARBA" id="ARBA00012759"/>
    </source>
</evidence>
<reference evidence="12" key="2">
    <citation type="submission" date="2025-08" db="UniProtKB">
        <authorList>
            <consortium name="Ensembl"/>
        </authorList>
    </citation>
    <scope>IDENTIFICATION</scope>
</reference>
<dbReference type="Gene3D" id="1.10.8.10">
    <property type="entry name" value="DNA helicase RuvA subunit, C-terminal domain"/>
    <property type="match status" value="1"/>
</dbReference>
<feature type="coiled-coil region" evidence="9">
    <location>
        <begin position="414"/>
        <end position="441"/>
    </location>
</feature>
<dbReference type="GO" id="GO:0061136">
    <property type="term" value="P:regulation of proteasomal protein catabolic process"/>
    <property type="evidence" value="ECO:0007669"/>
    <property type="project" value="TreeGrafter"/>
</dbReference>
<reference evidence="13" key="1">
    <citation type="journal article" date="2004" name="Nature">
        <title>Genome duplication in the teleost fish Tetraodon nigroviridis reveals the early vertebrate proto-karyotype.</title>
        <authorList>
            <person name="Jaillon O."/>
            <person name="Aury J.-M."/>
            <person name="Brunet F."/>
            <person name="Petit J.-L."/>
            <person name="Stange-Thomann N."/>
            <person name="Mauceli E."/>
            <person name="Bouneau L."/>
            <person name="Fischer C."/>
            <person name="Ozouf-Costaz C."/>
            <person name="Bernot A."/>
            <person name="Nicaud S."/>
            <person name="Jaffe D."/>
            <person name="Fisher S."/>
            <person name="Lutfalla G."/>
            <person name="Dossat C."/>
            <person name="Segurens B."/>
            <person name="Dasilva C."/>
            <person name="Salanoubat M."/>
            <person name="Levy M."/>
            <person name="Boudet N."/>
            <person name="Castellano S."/>
            <person name="Anthouard V."/>
            <person name="Jubin C."/>
            <person name="Castelli V."/>
            <person name="Katinka M."/>
            <person name="Vacherie B."/>
            <person name="Biemont C."/>
            <person name="Skalli Z."/>
            <person name="Cattolico L."/>
            <person name="Poulain J."/>
            <person name="De Berardinis V."/>
            <person name="Cruaud C."/>
            <person name="Duprat S."/>
            <person name="Brottier P."/>
            <person name="Coutanceau J.-P."/>
            <person name="Gouzy J."/>
            <person name="Parra G."/>
            <person name="Lardier G."/>
            <person name="Chapple C."/>
            <person name="McKernan K.J."/>
            <person name="McEwan P."/>
            <person name="Bosak S."/>
            <person name="Kellis M."/>
            <person name="Volff J.-N."/>
            <person name="Guigo R."/>
            <person name="Zody M.C."/>
            <person name="Mesirov J."/>
            <person name="Lindblad-Toh K."/>
            <person name="Birren B."/>
            <person name="Nusbaum C."/>
            <person name="Kahn D."/>
            <person name="Robinson-Rechavi M."/>
            <person name="Laudet V."/>
            <person name="Schachter V."/>
            <person name="Quetier F."/>
            <person name="Saurin W."/>
            <person name="Scarpelli C."/>
            <person name="Wincker P."/>
            <person name="Lander E.S."/>
            <person name="Weissenbach J."/>
            <person name="Roest Crollius H."/>
        </authorList>
    </citation>
    <scope>NUCLEOTIDE SEQUENCE [LARGE SCALE GENOMIC DNA]</scope>
</reference>
<comment type="catalytic activity">
    <reaction evidence="1">
        <text>Thiol-dependent hydrolysis of ester, thioester, amide, peptide and isopeptide bonds formed by the C-terminal Gly of ubiquitin (a 76-residue protein attached to proteins as an intracellular targeting signal).</text>
        <dbReference type="EC" id="3.4.19.12"/>
    </reaction>
</comment>
<feature type="domain" description="USP" evidence="11">
    <location>
        <begin position="169"/>
        <end position="653"/>
    </location>
</feature>
<feature type="coiled-coil region" evidence="9">
    <location>
        <begin position="552"/>
        <end position="579"/>
    </location>
</feature>
<feature type="compositionally biased region" description="Polar residues" evidence="10">
    <location>
        <begin position="725"/>
        <end position="740"/>
    </location>
</feature>
<dbReference type="InterPro" id="IPR044635">
    <property type="entry name" value="UBP14-like"/>
</dbReference>